<name>A0A919XIC4_9BACL</name>
<gene>
    <name evidence="1" type="ORF">J2TS6_43550</name>
</gene>
<proteinExistence type="predicted"/>
<protein>
    <submittedName>
        <fullName evidence="1">Uncharacterized protein</fullName>
    </submittedName>
</protein>
<comment type="caution">
    <text evidence="1">The sequence shown here is derived from an EMBL/GenBank/DDBJ whole genome shotgun (WGS) entry which is preliminary data.</text>
</comment>
<accession>A0A919XIC4</accession>
<evidence type="ECO:0000313" key="2">
    <source>
        <dbReference type="Proteomes" id="UP000679779"/>
    </source>
</evidence>
<organism evidence="1 2">
    <name type="scientific">Paenibacillus albilobatus</name>
    <dbReference type="NCBI Taxonomy" id="2716884"/>
    <lineage>
        <taxon>Bacteria</taxon>
        <taxon>Bacillati</taxon>
        <taxon>Bacillota</taxon>
        <taxon>Bacilli</taxon>
        <taxon>Bacillales</taxon>
        <taxon>Paenibacillaceae</taxon>
        <taxon>Paenibacillus</taxon>
    </lineage>
</organism>
<sequence length="93" mass="11294">MDRYWASLMFLFKNNANLNRCLTTKYFDLEHKVVHIRKLREASKPWSESERFMLDLALHLFNHRNRVNLSDMDYLDSYNAKLAIEAIRIRFNI</sequence>
<dbReference type="AlphaFoldDB" id="A0A919XIC4"/>
<reference evidence="1" key="1">
    <citation type="submission" date="2021-03" db="EMBL/GenBank/DDBJ databases">
        <title>Antimicrobial resistance genes in bacteria isolated from Japanese honey, and their potential for conferring macrolide and lincosamide resistance in the American foulbrood pathogen Paenibacillus larvae.</title>
        <authorList>
            <person name="Okamoto M."/>
            <person name="Kumagai M."/>
            <person name="Kanamori H."/>
            <person name="Takamatsu D."/>
        </authorList>
    </citation>
    <scope>NUCLEOTIDE SEQUENCE</scope>
    <source>
        <strain evidence="1">J2TS6</strain>
    </source>
</reference>
<dbReference type="Proteomes" id="UP000679779">
    <property type="component" value="Unassembled WGS sequence"/>
</dbReference>
<evidence type="ECO:0000313" key="1">
    <source>
        <dbReference type="EMBL" id="GIO33214.1"/>
    </source>
</evidence>
<keyword evidence="2" id="KW-1185">Reference proteome</keyword>
<dbReference type="EMBL" id="BORQ01000005">
    <property type="protein sequence ID" value="GIO33214.1"/>
    <property type="molecule type" value="Genomic_DNA"/>
</dbReference>